<sequence length="81" mass="9196">MVPQQIKIFILMYLLLINSSFSGANNSKSIIGMELTNYTPNNQDEVMMMKGINRKLLMKVDAMLDYQDPGANPIHDPRKGH</sequence>
<evidence type="ECO:0000313" key="3">
    <source>
        <dbReference type="Proteomes" id="UP000596661"/>
    </source>
</evidence>
<dbReference type="Proteomes" id="UP000596661">
    <property type="component" value="Chromosome 5"/>
</dbReference>
<protein>
    <submittedName>
        <fullName evidence="2">Uncharacterized protein</fullName>
    </submittedName>
</protein>
<dbReference type="OMA" id="ENIQMMA"/>
<dbReference type="EMBL" id="UZAU01000550">
    <property type="status" value="NOT_ANNOTATED_CDS"/>
    <property type="molecule type" value="Genomic_DNA"/>
</dbReference>
<dbReference type="PANTHER" id="PTHR34467:SF7">
    <property type="entry name" value="TRANSMEMBRANE PROTEIN"/>
    <property type="match status" value="1"/>
</dbReference>
<keyword evidence="1" id="KW-0732">Signal</keyword>
<proteinExistence type="predicted"/>
<reference evidence="2" key="2">
    <citation type="submission" date="2021-03" db="UniProtKB">
        <authorList>
            <consortium name="EnsemblPlants"/>
        </authorList>
    </citation>
    <scope>IDENTIFICATION</scope>
</reference>
<feature type="signal peptide" evidence="1">
    <location>
        <begin position="1"/>
        <end position="24"/>
    </location>
</feature>
<keyword evidence="3" id="KW-1185">Reference proteome</keyword>
<dbReference type="AlphaFoldDB" id="A0A803R6M9"/>
<dbReference type="Gramene" id="novel_model_5710_5bd9a17a">
    <property type="protein sequence ID" value="cds.novel_model_5710_5bd9a17a"/>
    <property type="gene ID" value="novel_gene_2934_5bd9a17a"/>
</dbReference>
<name>A0A803R6M9_CANSA</name>
<reference evidence="2" key="1">
    <citation type="submission" date="2018-11" db="EMBL/GenBank/DDBJ databases">
        <authorList>
            <person name="Grassa J C."/>
        </authorList>
    </citation>
    <scope>NUCLEOTIDE SEQUENCE [LARGE SCALE GENOMIC DNA]</scope>
</reference>
<organism evidence="2 3">
    <name type="scientific">Cannabis sativa</name>
    <name type="common">Hemp</name>
    <name type="synonym">Marijuana</name>
    <dbReference type="NCBI Taxonomy" id="3483"/>
    <lineage>
        <taxon>Eukaryota</taxon>
        <taxon>Viridiplantae</taxon>
        <taxon>Streptophyta</taxon>
        <taxon>Embryophyta</taxon>
        <taxon>Tracheophyta</taxon>
        <taxon>Spermatophyta</taxon>
        <taxon>Magnoliopsida</taxon>
        <taxon>eudicotyledons</taxon>
        <taxon>Gunneridae</taxon>
        <taxon>Pentapetalae</taxon>
        <taxon>rosids</taxon>
        <taxon>fabids</taxon>
        <taxon>Rosales</taxon>
        <taxon>Cannabaceae</taxon>
        <taxon>Cannabis</taxon>
    </lineage>
</organism>
<accession>A0A803R6M9</accession>
<feature type="chain" id="PRO_5031459509" evidence="1">
    <location>
        <begin position="25"/>
        <end position="81"/>
    </location>
</feature>
<evidence type="ECO:0000313" key="2">
    <source>
        <dbReference type="EnsemblPlants" id="cds.novel_model_5710_5bd9a17a"/>
    </source>
</evidence>
<dbReference type="PANTHER" id="PTHR34467">
    <property type="entry name" value="TRANSMEMBRANE PROTEIN"/>
    <property type="match status" value="1"/>
</dbReference>
<dbReference type="EnsemblPlants" id="novel_model_5710_5bd9a17a">
    <property type="protein sequence ID" value="cds.novel_model_5710_5bd9a17a"/>
    <property type="gene ID" value="novel_gene_2934_5bd9a17a"/>
</dbReference>
<evidence type="ECO:0000256" key="1">
    <source>
        <dbReference type="SAM" id="SignalP"/>
    </source>
</evidence>